<dbReference type="Proteomes" id="UP000006671">
    <property type="component" value="Unassembled WGS sequence"/>
</dbReference>
<name>D2W2E4_NAEGR</name>
<dbReference type="VEuPathDB" id="AmoebaDB:NAEGRDRAFT_75559"/>
<keyword evidence="3" id="KW-1185">Reference proteome</keyword>
<protein>
    <submittedName>
        <fullName evidence="2">Predicted protein</fullName>
    </submittedName>
</protein>
<dbReference type="KEGG" id="ngr:NAEGRDRAFT_75559"/>
<dbReference type="GeneID" id="8860788"/>
<dbReference type="RefSeq" id="XP_002669443.1">
    <property type="nucleotide sequence ID" value="XM_002669397.1"/>
</dbReference>
<dbReference type="InParanoid" id="D2W2E4"/>
<evidence type="ECO:0000313" key="3">
    <source>
        <dbReference type="Proteomes" id="UP000006671"/>
    </source>
</evidence>
<dbReference type="AlphaFoldDB" id="D2W2E4"/>
<accession>D2W2E4</accession>
<evidence type="ECO:0000313" key="2">
    <source>
        <dbReference type="EMBL" id="EFC36699.1"/>
    </source>
</evidence>
<evidence type="ECO:0000256" key="1">
    <source>
        <dbReference type="SAM" id="MobiDB-lite"/>
    </source>
</evidence>
<proteinExistence type="predicted"/>
<organism evidence="3">
    <name type="scientific">Naegleria gruberi</name>
    <name type="common">Amoeba</name>
    <dbReference type="NCBI Taxonomy" id="5762"/>
    <lineage>
        <taxon>Eukaryota</taxon>
        <taxon>Discoba</taxon>
        <taxon>Heterolobosea</taxon>
        <taxon>Tetramitia</taxon>
        <taxon>Eutetramitia</taxon>
        <taxon>Vahlkampfiidae</taxon>
        <taxon>Naegleria</taxon>
    </lineage>
</organism>
<sequence length="140" mass="16062">MFYNKISMVEFAKPSNNSNSKITKKQHNNVQVKVTRIETNDINPQICKLQPYESQFYIQKPIKRNKKPDETRKPSQMNNTTIITSPPPPQSTLPTISSTLCELNHVDGSDYQMTVNNNQIMTQAKRPIIRTSISINELLN</sequence>
<gene>
    <name evidence="2" type="ORF">NAEGRDRAFT_75559</name>
</gene>
<reference evidence="2 3" key="1">
    <citation type="journal article" date="2010" name="Cell">
        <title>The genome of Naegleria gruberi illuminates early eukaryotic versatility.</title>
        <authorList>
            <person name="Fritz-Laylin L.K."/>
            <person name="Prochnik S.E."/>
            <person name="Ginger M.L."/>
            <person name="Dacks J.B."/>
            <person name="Carpenter M.L."/>
            <person name="Field M.C."/>
            <person name="Kuo A."/>
            <person name="Paredez A."/>
            <person name="Chapman J."/>
            <person name="Pham J."/>
            <person name="Shu S."/>
            <person name="Neupane R."/>
            <person name="Cipriano M."/>
            <person name="Mancuso J."/>
            <person name="Tu H."/>
            <person name="Salamov A."/>
            <person name="Lindquist E."/>
            <person name="Shapiro H."/>
            <person name="Lucas S."/>
            <person name="Grigoriev I.V."/>
            <person name="Cande W.Z."/>
            <person name="Fulton C."/>
            <person name="Rokhsar D.S."/>
            <person name="Dawson S.C."/>
        </authorList>
    </citation>
    <scope>NUCLEOTIDE SEQUENCE [LARGE SCALE GENOMIC DNA]</scope>
    <source>
        <strain evidence="2 3">NEG-M</strain>
    </source>
</reference>
<feature type="region of interest" description="Disordered" evidence="1">
    <location>
        <begin position="60"/>
        <end position="91"/>
    </location>
</feature>
<dbReference type="EMBL" id="GG738926">
    <property type="protein sequence ID" value="EFC36699.1"/>
    <property type="molecule type" value="Genomic_DNA"/>
</dbReference>